<evidence type="ECO:0000256" key="23">
    <source>
        <dbReference type="PIRNR" id="PIRNR002799"/>
    </source>
</evidence>
<dbReference type="SUPFAM" id="SSF56601">
    <property type="entry name" value="beta-lactamase/transpeptidase-like"/>
    <property type="match status" value="1"/>
</dbReference>
<gene>
    <name evidence="27" type="primary">mrcB</name>
    <name evidence="27" type="ORF">GCM10009114_07300</name>
</gene>
<proteinExistence type="inferred from homology"/>
<evidence type="ECO:0000256" key="9">
    <source>
        <dbReference type="ARBA" id="ARBA00022670"/>
    </source>
</evidence>
<evidence type="ECO:0000256" key="3">
    <source>
        <dbReference type="ARBA" id="ARBA00004752"/>
    </source>
</evidence>
<evidence type="ECO:0000256" key="22">
    <source>
        <dbReference type="NCBIfam" id="TIGR02071"/>
    </source>
</evidence>
<dbReference type="InterPro" id="IPR028166">
    <property type="entry name" value="UB2H"/>
</dbReference>
<dbReference type="Gene3D" id="1.10.3810.10">
    <property type="entry name" value="Biosynthetic peptidoglycan transglycosylase-like"/>
    <property type="match status" value="1"/>
</dbReference>
<protein>
    <recommendedName>
        <fullName evidence="6 22">Penicillin-binding protein 1B</fullName>
        <shortName evidence="23">PBP-1b</shortName>
        <shortName evidence="23">PBP1b</shortName>
    </recommendedName>
    <alternativeName>
        <fullName evidence="19 23">Murein polymerase</fullName>
    </alternativeName>
</protein>
<keyword evidence="12" id="KW-0378">Hydrolase</keyword>
<keyword evidence="14 23" id="KW-0573">Peptidoglycan synthesis</keyword>
<dbReference type="EMBL" id="BAAAFD010000002">
    <property type="protein sequence ID" value="GAA0853765.1"/>
    <property type="molecule type" value="Genomic_DNA"/>
</dbReference>
<evidence type="ECO:0000256" key="1">
    <source>
        <dbReference type="ARBA" id="ARBA00002624"/>
    </source>
</evidence>
<dbReference type="NCBIfam" id="TIGR02071">
    <property type="entry name" value="PBP_1b"/>
    <property type="match status" value="1"/>
</dbReference>
<keyword evidence="11 23" id="KW-0808">Transferase</keyword>
<feature type="domain" description="Glycosyl transferase family 51" evidence="25">
    <location>
        <begin position="157"/>
        <end position="326"/>
    </location>
</feature>
<dbReference type="InterPro" id="IPR001460">
    <property type="entry name" value="PCN-bd_Tpept"/>
</dbReference>
<dbReference type="Pfam" id="PF14814">
    <property type="entry name" value="UB2H"/>
    <property type="match status" value="1"/>
</dbReference>
<evidence type="ECO:0000256" key="19">
    <source>
        <dbReference type="ARBA" id="ARBA00032454"/>
    </source>
</evidence>
<comment type="catalytic activity">
    <reaction evidence="21">
        <text>[GlcNAc-(1-&gt;4)-Mur2Ac(oyl-L-Ala-gamma-D-Glu-L-Lys-D-Ala-D-Ala)](n)-di-trans,octa-cis-undecaprenyl diphosphate + beta-D-GlcNAc-(1-&gt;4)-Mur2Ac(oyl-L-Ala-gamma-D-Glu-L-Lys-D-Ala-D-Ala)-di-trans,octa-cis-undecaprenyl diphosphate = [GlcNAc-(1-&gt;4)-Mur2Ac(oyl-L-Ala-gamma-D-Glu-L-Lys-D-Ala-D-Ala)](n+1)-di-trans,octa-cis-undecaprenyl diphosphate + di-trans,octa-cis-undecaprenyl diphosphate + H(+)</text>
        <dbReference type="Rhea" id="RHEA:23708"/>
        <dbReference type="Rhea" id="RHEA-COMP:9602"/>
        <dbReference type="Rhea" id="RHEA-COMP:9603"/>
        <dbReference type="ChEBI" id="CHEBI:15378"/>
        <dbReference type="ChEBI" id="CHEBI:58405"/>
        <dbReference type="ChEBI" id="CHEBI:60033"/>
        <dbReference type="ChEBI" id="CHEBI:78435"/>
        <dbReference type="EC" id="2.4.99.28"/>
    </reaction>
</comment>
<comment type="catalytic activity">
    <reaction evidence="20">
        <text>Preferential cleavage: (Ac)2-L-Lys-D-Ala-|-D-Ala. Also transpeptidation of peptidyl-alanyl moieties that are N-acyl substituents of D-alanine.</text>
        <dbReference type="EC" id="3.4.16.4"/>
    </reaction>
</comment>
<evidence type="ECO:0000313" key="28">
    <source>
        <dbReference type="Proteomes" id="UP001500359"/>
    </source>
</evidence>
<evidence type="ECO:0000256" key="17">
    <source>
        <dbReference type="ARBA" id="ARBA00023268"/>
    </source>
</evidence>
<dbReference type="InterPro" id="IPR036950">
    <property type="entry name" value="PBP_transglycosylase"/>
</dbReference>
<evidence type="ECO:0000256" key="10">
    <source>
        <dbReference type="ARBA" id="ARBA00022676"/>
    </source>
</evidence>
<evidence type="ECO:0000256" key="15">
    <source>
        <dbReference type="ARBA" id="ARBA00023136"/>
    </source>
</evidence>
<dbReference type="Proteomes" id="UP001500359">
    <property type="component" value="Unassembled WGS sequence"/>
</dbReference>
<feature type="domain" description="Bifunctional transglycosylase second" evidence="26">
    <location>
        <begin position="66"/>
        <end position="145"/>
    </location>
</feature>
<evidence type="ECO:0000256" key="4">
    <source>
        <dbReference type="ARBA" id="ARBA00007090"/>
    </source>
</evidence>
<dbReference type="PANTHER" id="PTHR32282">
    <property type="entry name" value="BINDING PROTEIN TRANSPEPTIDASE, PUTATIVE-RELATED"/>
    <property type="match status" value="1"/>
</dbReference>
<evidence type="ECO:0000256" key="12">
    <source>
        <dbReference type="ARBA" id="ARBA00022801"/>
    </source>
</evidence>
<evidence type="ECO:0000256" key="7">
    <source>
        <dbReference type="ARBA" id="ARBA00022475"/>
    </source>
</evidence>
<keyword evidence="13 23" id="KW-0133">Cell shape</keyword>
<comment type="similarity">
    <text evidence="4 23">In the C-terminal section; belongs to the transpeptidase family.</text>
</comment>
<dbReference type="PANTHER" id="PTHR32282:SF11">
    <property type="entry name" value="PENICILLIN-BINDING PROTEIN 1B"/>
    <property type="match status" value="1"/>
</dbReference>
<evidence type="ECO:0000256" key="6">
    <source>
        <dbReference type="ARBA" id="ARBA00018637"/>
    </source>
</evidence>
<comment type="similarity">
    <text evidence="5 23">In the N-terminal section; belongs to the glycosyltransferase 51 family.</text>
</comment>
<dbReference type="Pfam" id="PF00912">
    <property type="entry name" value="Transgly"/>
    <property type="match status" value="1"/>
</dbReference>
<dbReference type="InterPro" id="IPR023346">
    <property type="entry name" value="Lysozyme-like_dom_sf"/>
</dbReference>
<dbReference type="SUPFAM" id="SSF53955">
    <property type="entry name" value="Lysozyme-like"/>
    <property type="match status" value="1"/>
</dbReference>
<accession>A0ABP3WT87</accession>
<name>A0ABP3WT87_9ALTE</name>
<evidence type="ECO:0000259" key="24">
    <source>
        <dbReference type="Pfam" id="PF00905"/>
    </source>
</evidence>
<keyword evidence="10 23" id="KW-0328">Glycosyltransferase</keyword>
<keyword evidence="15" id="KW-0472">Membrane</keyword>
<evidence type="ECO:0000313" key="27">
    <source>
        <dbReference type="EMBL" id="GAA0853765.1"/>
    </source>
</evidence>
<keyword evidence="7" id="KW-1003">Cell membrane</keyword>
<comment type="subcellular location">
    <subcellularLocation>
        <location evidence="2">Cell membrane</location>
    </subcellularLocation>
</comment>
<evidence type="ECO:0000256" key="14">
    <source>
        <dbReference type="ARBA" id="ARBA00022984"/>
    </source>
</evidence>
<evidence type="ECO:0000256" key="2">
    <source>
        <dbReference type="ARBA" id="ARBA00004236"/>
    </source>
</evidence>
<keyword evidence="18 23" id="KW-0961">Cell wall biogenesis/degradation</keyword>
<dbReference type="InterPro" id="IPR011813">
    <property type="entry name" value="PBP_1b"/>
</dbReference>
<comment type="caution">
    <text evidence="27">The sequence shown here is derived from an EMBL/GenBank/DDBJ whole genome shotgun (WGS) entry which is preliminary data.</text>
</comment>
<evidence type="ECO:0000256" key="13">
    <source>
        <dbReference type="ARBA" id="ARBA00022960"/>
    </source>
</evidence>
<dbReference type="NCBIfam" id="TIGR02074">
    <property type="entry name" value="PBP_1a_fam"/>
    <property type="match status" value="1"/>
</dbReference>
<evidence type="ECO:0000259" key="26">
    <source>
        <dbReference type="Pfam" id="PF14814"/>
    </source>
</evidence>
<keyword evidence="8" id="KW-0121">Carboxypeptidase</keyword>
<reference evidence="28" key="1">
    <citation type="journal article" date="2019" name="Int. J. Syst. Evol. Microbiol.">
        <title>The Global Catalogue of Microorganisms (GCM) 10K type strain sequencing project: providing services to taxonomists for standard genome sequencing and annotation.</title>
        <authorList>
            <consortium name="The Broad Institute Genomics Platform"/>
            <consortium name="The Broad Institute Genome Sequencing Center for Infectious Disease"/>
            <person name="Wu L."/>
            <person name="Ma J."/>
        </authorList>
    </citation>
    <scope>NUCLEOTIDE SEQUENCE [LARGE SCALE GENOMIC DNA]</scope>
    <source>
        <strain evidence="28">JCM 15896</strain>
    </source>
</reference>
<evidence type="ECO:0000256" key="21">
    <source>
        <dbReference type="ARBA" id="ARBA00049902"/>
    </source>
</evidence>
<comment type="function">
    <text evidence="1 23">Cell wall formation. Synthesis of cross-linked peptidoglycan from the lipid intermediates. The enzyme has a penicillin-insensitive transglycosylase N-terminal domain (formation of linear glycan strands) and a penicillin-sensitive transpeptidase C-terminal domain (cross-linking of the peptide subunits).</text>
</comment>
<keyword evidence="28" id="KW-1185">Reference proteome</keyword>
<organism evidence="27 28">
    <name type="scientific">Aliiglaciecola litoralis</name>
    <dbReference type="NCBI Taxonomy" id="582857"/>
    <lineage>
        <taxon>Bacteria</taxon>
        <taxon>Pseudomonadati</taxon>
        <taxon>Pseudomonadota</taxon>
        <taxon>Gammaproteobacteria</taxon>
        <taxon>Alteromonadales</taxon>
        <taxon>Alteromonadaceae</taxon>
        <taxon>Aliiglaciecola</taxon>
    </lineage>
</organism>
<dbReference type="InterPro" id="IPR001264">
    <property type="entry name" value="Glyco_trans_51"/>
</dbReference>
<feature type="domain" description="Penicillin-binding protein transpeptidase" evidence="24">
    <location>
        <begin position="422"/>
        <end position="661"/>
    </location>
</feature>
<dbReference type="InterPro" id="IPR050396">
    <property type="entry name" value="Glycosyltr_51/Transpeptidase"/>
</dbReference>
<dbReference type="PIRSF" id="PIRSF002799">
    <property type="entry name" value="PBP_1b"/>
    <property type="match status" value="1"/>
</dbReference>
<keyword evidence="9" id="KW-0645">Protease</keyword>
<keyword evidence="17" id="KW-0511">Multifunctional enzyme</keyword>
<sequence>MSFVQKLNPITWFRKYFWKLLLLATVCFAAYMLYLDAVIAQQFSGNKWQVPAQIYARPLEITLKEEITAKEIIEELELLGYRRVNRAISTGEYQYANNQFIVHRRAFHFADGFQGQTSLSLTLKRGRVDKIINLNSQQPISSFRLEPWLVTRLVSDGKEDRMLVSLGQVPKELVDALVLVEDKDFYQHHGIAPLSILRALIANISAGRAVQGGSTLTQQLIKNLYLTNEKSISRKVKEALMSVLIDARYSKQQILEAYLNEVFLGQNGDTGVHGFGLASYFYFDRPLNELNLIEMTTLVGMIKGPSYYNPRRYPERVVERRNLVLRLLFENGNISQKTFEESLDQPVKVATGASLVKGKHPAFMDKVQRELRTILDNPNIRESGVKVFTTLDSNAQRKAEKALSQGLLSIEKDRKLAGLQAAMLVTDIDSGEIRAIVGDRNTQYQGFNRALDARRSIGSLVKPAIYLTALEQPETYNLATPLLDEPIELPGLRGEPWKPQNADKEFRGQVPLYTALTQSLNVPTVSLGMEVGLDNIAHTLQRLGVESPVTQYPALTLGALDLSPVEVNQMYQTIANSGLRIRLHTVNAILAPDDQLIWEIQPETTQAFDPNVTYLMNYALHKVTLEGTAKRIRRKFPSINMGGKTGTTDDYRDSWFTGFDKNVLVTSWIGTDDNKSTGLTGANGALRLFIDYQSLQEPKSLVRRFPKGLGIAHFNPASGRATQAGCQTSMSLPAILAALPKKLDKCDTKNPKIQERKSIWERLFGN</sequence>
<dbReference type="Gene3D" id="3.40.710.10">
    <property type="entry name" value="DD-peptidase/beta-lactamase superfamily"/>
    <property type="match status" value="1"/>
</dbReference>
<evidence type="ECO:0000256" key="5">
    <source>
        <dbReference type="ARBA" id="ARBA00007739"/>
    </source>
</evidence>
<comment type="pathway">
    <text evidence="3 23">Cell wall biogenesis; peptidoglycan biosynthesis.</text>
</comment>
<evidence type="ECO:0000256" key="11">
    <source>
        <dbReference type="ARBA" id="ARBA00022679"/>
    </source>
</evidence>
<evidence type="ECO:0000256" key="8">
    <source>
        <dbReference type="ARBA" id="ARBA00022645"/>
    </source>
</evidence>
<dbReference type="Gene3D" id="3.30.2060.10">
    <property type="entry name" value="Penicillin-binding protein 1b domain"/>
    <property type="match status" value="1"/>
</dbReference>
<keyword evidence="16" id="KW-0046">Antibiotic resistance</keyword>
<evidence type="ECO:0000256" key="18">
    <source>
        <dbReference type="ARBA" id="ARBA00023316"/>
    </source>
</evidence>
<evidence type="ECO:0000256" key="16">
    <source>
        <dbReference type="ARBA" id="ARBA00023251"/>
    </source>
</evidence>
<dbReference type="InterPro" id="IPR012338">
    <property type="entry name" value="Beta-lactam/transpept-like"/>
</dbReference>
<evidence type="ECO:0000256" key="20">
    <source>
        <dbReference type="ARBA" id="ARBA00034000"/>
    </source>
</evidence>
<evidence type="ECO:0000259" key="25">
    <source>
        <dbReference type="Pfam" id="PF00912"/>
    </source>
</evidence>
<dbReference type="Pfam" id="PF00905">
    <property type="entry name" value="Transpeptidase"/>
    <property type="match status" value="1"/>
</dbReference>
<dbReference type="RefSeq" id="WP_343856621.1">
    <property type="nucleotide sequence ID" value="NZ_BAAAFD010000002.1"/>
</dbReference>